<dbReference type="OrthoDB" id="6353077at2759"/>
<dbReference type="EMBL" id="OA883191">
    <property type="protein sequence ID" value="CAD7278217.1"/>
    <property type="molecule type" value="Genomic_DNA"/>
</dbReference>
<dbReference type="AlphaFoldDB" id="A0A7R9GDB2"/>
<reference evidence="1" key="1">
    <citation type="submission" date="2020-11" db="EMBL/GenBank/DDBJ databases">
        <authorList>
            <person name="Tran Van P."/>
        </authorList>
    </citation>
    <scope>NUCLEOTIDE SEQUENCE</scope>
</reference>
<organism evidence="1">
    <name type="scientific">Notodromas monacha</name>
    <dbReference type="NCBI Taxonomy" id="399045"/>
    <lineage>
        <taxon>Eukaryota</taxon>
        <taxon>Metazoa</taxon>
        <taxon>Ecdysozoa</taxon>
        <taxon>Arthropoda</taxon>
        <taxon>Crustacea</taxon>
        <taxon>Oligostraca</taxon>
        <taxon>Ostracoda</taxon>
        <taxon>Podocopa</taxon>
        <taxon>Podocopida</taxon>
        <taxon>Cypridocopina</taxon>
        <taxon>Cypridoidea</taxon>
        <taxon>Cyprididae</taxon>
        <taxon>Notodromas</taxon>
    </lineage>
</organism>
<gene>
    <name evidence="1" type="ORF">NMOB1V02_LOCUS5927</name>
</gene>
<name>A0A7R9GDB2_9CRUS</name>
<protein>
    <submittedName>
        <fullName evidence="1">Uncharacterized protein</fullName>
    </submittedName>
</protein>
<dbReference type="NCBIfam" id="NF041940">
    <property type="entry name" value="choice_anch_X"/>
    <property type="match status" value="1"/>
</dbReference>
<dbReference type="Proteomes" id="UP000678499">
    <property type="component" value="Unassembled WGS sequence"/>
</dbReference>
<evidence type="ECO:0000313" key="2">
    <source>
        <dbReference type="Proteomes" id="UP000678499"/>
    </source>
</evidence>
<keyword evidence="2" id="KW-1185">Reference proteome</keyword>
<accession>A0A7R9GDB2</accession>
<sequence length="226" mass="24605">MARQSCKYLLGPAAAGEIPARELRRLLAVLFSNRDESTGRNGDDVVSADLARRDAPSTSVSNAPLMFFVSARKGREPVVGVQVTATVERISDDTRDNVTVLLSDDGRGGVHFSSQNAPLMFFVSARKGREPVVGVQVTATVERISDDTRDNVTVLLSDDGRGDPDVTGNDGIYSGYFTEFLRTSGQYRVRISAVREGESGRFFFSPDYSFLPASGFIRVSIVGQKR</sequence>
<proteinExistence type="predicted"/>
<dbReference type="EMBL" id="CAJPEX010001154">
    <property type="protein sequence ID" value="CAG0918369.1"/>
    <property type="molecule type" value="Genomic_DNA"/>
</dbReference>
<evidence type="ECO:0000313" key="1">
    <source>
        <dbReference type="EMBL" id="CAD7278217.1"/>
    </source>
</evidence>